<sequence>MITLLQPPPVEPLDLAEIKAHLRIDHMDEDSLLQSYLQAARRTVEDFLGRALITQRWQLVRDHWPENGTVCLPKPPLLSVEAVRLIHRAGETQIMDPMLYRVESRAEPGFLVATSVGGFPKAGQKHGGIEIDFSAGYGPAAQDIPAPIRHAILLVVASLYQQRGGTGHILAQSVRSLLGPYRMVRL</sequence>
<dbReference type="NCBIfam" id="TIGR01560">
    <property type="entry name" value="put_DNA_pack"/>
    <property type="match status" value="1"/>
</dbReference>
<dbReference type="AlphaFoldDB" id="A0A5A7MQ06"/>
<dbReference type="RefSeq" id="WP_149999638.1">
    <property type="nucleotide sequence ID" value="NZ_BKCL01000002.1"/>
</dbReference>
<dbReference type="NCBIfam" id="TIGR02215">
    <property type="entry name" value="phage_chp_gp8"/>
    <property type="match status" value="1"/>
</dbReference>
<name>A0A5A7MQ06_9PROT</name>
<reference evidence="1 2" key="1">
    <citation type="submission" date="2019-09" db="EMBL/GenBank/DDBJ databases">
        <title>NBRP : Genome information of microbial organism related human and environment.</title>
        <authorList>
            <person name="Hattori M."/>
            <person name="Oshima K."/>
            <person name="Inaba H."/>
            <person name="Suda W."/>
            <person name="Sakamoto M."/>
            <person name="Iino T."/>
            <person name="Kitahara M."/>
            <person name="Oshida Y."/>
            <person name="Iida T."/>
            <person name="Kudo T."/>
            <person name="Itoh T."/>
            <person name="Ohkuma M."/>
        </authorList>
    </citation>
    <scope>NUCLEOTIDE SEQUENCE [LARGE SCALE GENOMIC DNA]</scope>
    <source>
        <strain evidence="1 2">Hi-2</strain>
    </source>
</reference>
<organism evidence="1 2">
    <name type="scientific">Iodidimonas gelatinilytica</name>
    <dbReference type="NCBI Taxonomy" id="1236966"/>
    <lineage>
        <taxon>Bacteria</taxon>
        <taxon>Pseudomonadati</taxon>
        <taxon>Pseudomonadota</taxon>
        <taxon>Alphaproteobacteria</taxon>
        <taxon>Iodidimonadales</taxon>
        <taxon>Iodidimonadaceae</taxon>
        <taxon>Iodidimonas</taxon>
    </lineage>
</organism>
<dbReference type="Proteomes" id="UP000322084">
    <property type="component" value="Unassembled WGS sequence"/>
</dbReference>
<dbReference type="EMBL" id="BKCL01000002">
    <property type="protein sequence ID" value="GEQ97065.1"/>
    <property type="molecule type" value="Genomic_DNA"/>
</dbReference>
<dbReference type="InterPro" id="IPR021146">
    <property type="entry name" value="Phage_gp6-like_head-tail"/>
</dbReference>
<evidence type="ECO:0008006" key="3">
    <source>
        <dbReference type="Google" id="ProtNLM"/>
    </source>
</evidence>
<dbReference type="Pfam" id="PF05135">
    <property type="entry name" value="Phage_connect_1"/>
    <property type="match status" value="1"/>
</dbReference>
<dbReference type="Gene3D" id="1.10.3230.30">
    <property type="entry name" value="Phage gp6-like head-tail connector protein"/>
    <property type="match status" value="1"/>
</dbReference>
<accession>A0A5A7MQ06</accession>
<dbReference type="InterPro" id="IPR006450">
    <property type="entry name" value="Phage_HK97_gp6-like"/>
</dbReference>
<dbReference type="InterPro" id="IPR011738">
    <property type="entry name" value="Phage_CHP"/>
</dbReference>
<evidence type="ECO:0000313" key="1">
    <source>
        <dbReference type="EMBL" id="GEQ97065.1"/>
    </source>
</evidence>
<gene>
    <name evidence="1" type="ORF">JCM17844_07020</name>
</gene>
<proteinExistence type="predicted"/>
<evidence type="ECO:0000313" key="2">
    <source>
        <dbReference type="Proteomes" id="UP000322084"/>
    </source>
</evidence>
<comment type="caution">
    <text evidence="1">The sequence shown here is derived from an EMBL/GenBank/DDBJ whole genome shotgun (WGS) entry which is preliminary data.</text>
</comment>
<dbReference type="CDD" id="cd08054">
    <property type="entry name" value="gp6"/>
    <property type="match status" value="1"/>
</dbReference>
<protein>
    <recommendedName>
        <fullName evidence="3">Phage gp6-like head-tail connector protein</fullName>
    </recommendedName>
</protein>